<name>A0A1I4IL41_9FIRM</name>
<dbReference type="Pfam" id="PF01740">
    <property type="entry name" value="STAS"/>
    <property type="match status" value="1"/>
</dbReference>
<dbReference type="InterPro" id="IPR036513">
    <property type="entry name" value="STAS_dom_sf"/>
</dbReference>
<dbReference type="RefSeq" id="WP_090933948.1">
    <property type="nucleotide sequence ID" value="NZ_FOTS01000008.1"/>
</dbReference>
<keyword evidence="3" id="KW-1185">Reference proteome</keyword>
<dbReference type="Proteomes" id="UP000199520">
    <property type="component" value="Unassembled WGS sequence"/>
</dbReference>
<dbReference type="STRING" id="1123291.SAMN04490355_1008101"/>
<gene>
    <name evidence="2" type="ORF">SAMN04490355_1008101</name>
</gene>
<protein>
    <submittedName>
        <fullName evidence="2">STAS domain-containing protein</fullName>
    </submittedName>
</protein>
<dbReference type="EMBL" id="FOTS01000008">
    <property type="protein sequence ID" value="SFL54486.1"/>
    <property type="molecule type" value="Genomic_DNA"/>
</dbReference>
<accession>A0A1I4IL41</accession>
<organism evidence="2 3">
    <name type="scientific">Pelosinus propionicus DSM 13327</name>
    <dbReference type="NCBI Taxonomy" id="1123291"/>
    <lineage>
        <taxon>Bacteria</taxon>
        <taxon>Bacillati</taxon>
        <taxon>Bacillota</taxon>
        <taxon>Negativicutes</taxon>
        <taxon>Selenomonadales</taxon>
        <taxon>Sporomusaceae</taxon>
        <taxon>Pelosinus</taxon>
    </lineage>
</organism>
<dbReference type="OrthoDB" id="1683819at2"/>
<dbReference type="InterPro" id="IPR002645">
    <property type="entry name" value="STAS_dom"/>
</dbReference>
<dbReference type="PROSITE" id="PS50801">
    <property type="entry name" value="STAS"/>
    <property type="match status" value="1"/>
</dbReference>
<proteinExistence type="predicted"/>
<evidence type="ECO:0000313" key="2">
    <source>
        <dbReference type="EMBL" id="SFL54486.1"/>
    </source>
</evidence>
<reference evidence="3" key="1">
    <citation type="submission" date="2016-10" db="EMBL/GenBank/DDBJ databases">
        <authorList>
            <person name="Varghese N."/>
            <person name="Submissions S."/>
        </authorList>
    </citation>
    <scope>NUCLEOTIDE SEQUENCE [LARGE SCALE GENOMIC DNA]</scope>
    <source>
        <strain evidence="3">DSM 13327</strain>
    </source>
</reference>
<sequence length="86" mass="10068">MSVWVTTDSRQVYMNVSGDVFVEHLNFLEQNMLKHLQYGYRRIVVNINNIGHLDHDGVHVFQYVREKMLKHGGELIIEDEKGKLAI</sequence>
<dbReference type="SUPFAM" id="SSF52091">
    <property type="entry name" value="SpoIIaa-like"/>
    <property type="match status" value="1"/>
</dbReference>
<evidence type="ECO:0000259" key="1">
    <source>
        <dbReference type="PROSITE" id="PS50801"/>
    </source>
</evidence>
<feature type="domain" description="STAS" evidence="1">
    <location>
        <begin position="12"/>
        <end position="86"/>
    </location>
</feature>
<dbReference type="Gene3D" id="3.30.750.24">
    <property type="entry name" value="STAS domain"/>
    <property type="match status" value="1"/>
</dbReference>
<dbReference type="AlphaFoldDB" id="A0A1I4IL41"/>
<evidence type="ECO:0000313" key="3">
    <source>
        <dbReference type="Proteomes" id="UP000199520"/>
    </source>
</evidence>